<feature type="compositionally biased region" description="Polar residues" evidence="3">
    <location>
        <begin position="242"/>
        <end position="251"/>
    </location>
</feature>
<sequence>MSNLTGGDSQSNEEVEEDRKGELLCFTIKAHLEDLFSDSHLAEDGFLLKHIQKNKHGYVSLKLLTCLRKIKALTTNWYMTLAAAAYSDLLEVNDECTKVRRIKPLPQWLLCSPTSKLLLAWNLSEMQTGEAGAARGLSLSQSILQKFSPHGSVASVWILHPGKELPKELQCYAKRHKEIGEHLCAVVKFDSLEAVRRAYNALKAEEKKPEEGMCVVPLGFQSLHHMSKDESSEERIEDQPEDTPSQENPFETSEDSIQEELSSPVTVSDEIPDISQAQNTLNNPIQRTLEQISASYSRQRFPALNQRYSRLSWSSGDCKKESTQSPWVLRRKFAARALNHKAAGHLSAAHVVQRVLRQPLGPDGTRGFHGRRKLLQQEWMKEVVLE</sequence>
<protein>
    <submittedName>
        <fullName evidence="6">Uncharacterized protein</fullName>
    </submittedName>
</protein>
<dbReference type="Pfam" id="PF12901">
    <property type="entry name" value="SUZ-C"/>
    <property type="match status" value="1"/>
</dbReference>
<dbReference type="GO" id="GO:0003729">
    <property type="term" value="F:mRNA binding"/>
    <property type="evidence" value="ECO:0007669"/>
    <property type="project" value="TreeGrafter"/>
</dbReference>
<dbReference type="PROSITE" id="PS51938">
    <property type="entry name" value="SUZ_C"/>
    <property type="match status" value="1"/>
</dbReference>
<dbReference type="InterPro" id="IPR036390">
    <property type="entry name" value="WH_DNA-bd_sf"/>
</dbReference>
<dbReference type="SMART" id="SM00715">
    <property type="entry name" value="LA"/>
    <property type="match status" value="1"/>
</dbReference>
<dbReference type="Gene3D" id="1.10.10.10">
    <property type="entry name" value="Winged helix-like DNA-binding domain superfamily/Winged helix DNA-binding domain"/>
    <property type="match status" value="1"/>
</dbReference>
<feature type="domain" description="SUZ-C" evidence="5">
    <location>
        <begin position="322"/>
        <end position="372"/>
    </location>
</feature>
<dbReference type="PANTHER" id="PTHR22792">
    <property type="entry name" value="LUPUS LA PROTEIN-RELATED"/>
    <property type="match status" value="1"/>
</dbReference>
<evidence type="ECO:0000256" key="2">
    <source>
        <dbReference type="PROSITE-ProRule" id="PRU00332"/>
    </source>
</evidence>
<evidence type="ECO:0000313" key="6">
    <source>
        <dbReference type="Ensembl" id="ENSATEP00000030734.2"/>
    </source>
</evidence>
<evidence type="ECO:0000259" key="5">
    <source>
        <dbReference type="PROSITE" id="PS51938"/>
    </source>
</evidence>
<dbReference type="SUPFAM" id="SSF46785">
    <property type="entry name" value="Winged helix' DNA-binding domain"/>
    <property type="match status" value="1"/>
</dbReference>
<dbReference type="Pfam" id="PF05383">
    <property type="entry name" value="La"/>
    <property type="match status" value="1"/>
</dbReference>
<feature type="domain" description="HTH La-type RNA-binding" evidence="4">
    <location>
        <begin position="18"/>
        <end position="109"/>
    </location>
</feature>
<dbReference type="InterPro" id="IPR045180">
    <property type="entry name" value="La_dom_prot"/>
</dbReference>
<dbReference type="InterPro" id="IPR024642">
    <property type="entry name" value="SUZ-C"/>
</dbReference>
<organism evidence="6 7">
    <name type="scientific">Anabas testudineus</name>
    <name type="common">Climbing perch</name>
    <name type="synonym">Anthias testudineus</name>
    <dbReference type="NCBI Taxonomy" id="64144"/>
    <lineage>
        <taxon>Eukaryota</taxon>
        <taxon>Metazoa</taxon>
        <taxon>Chordata</taxon>
        <taxon>Craniata</taxon>
        <taxon>Vertebrata</taxon>
        <taxon>Euteleostomi</taxon>
        <taxon>Actinopterygii</taxon>
        <taxon>Neopterygii</taxon>
        <taxon>Teleostei</taxon>
        <taxon>Neoteleostei</taxon>
        <taxon>Acanthomorphata</taxon>
        <taxon>Anabantaria</taxon>
        <taxon>Anabantiformes</taxon>
        <taxon>Anabantoidei</taxon>
        <taxon>Anabantidae</taxon>
        <taxon>Anabas</taxon>
    </lineage>
</organism>
<dbReference type="Ensembl" id="ENSATET00000031197.3">
    <property type="protein sequence ID" value="ENSATEP00000030734.2"/>
    <property type="gene ID" value="ENSATEG00000021222.3"/>
</dbReference>
<dbReference type="PROSITE" id="PS50961">
    <property type="entry name" value="HTH_LA"/>
    <property type="match status" value="1"/>
</dbReference>
<accession>A0A3Q1JJ06</accession>
<dbReference type="Proteomes" id="UP000265040">
    <property type="component" value="Chromosome 17"/>
</dbReference>
<dbReference type="CTD" id="565767"/>
<keyword evidence="7" id="KW-1185">Reference proteome</keyword>
<dbReference type="GeneTree" id="ENSGT00940000165636"/>
<evidence type="ECO:0000256" key="3">
    <source>
        <dbReference type="SAM" id="MobiDB-lite"/>
    </source>
</evidence>
<keyword evidence="1 2" id="KW-0694">RNA-binding</keyword>
<dbReference type="InterPro" id="IPR006630">
    <property type="entry name" value="La_HTH"/>
</dbReference>
<reference evidence="6" key="3">
    <citation type="submission" date="2025-09" db="UniProtKB">
        <authorList>
            <consortium name="Ensembl"/>
        </authorList>
    </citation>
    <scope>IDENTIFICATION</scope>
</reference>
<evidence type="ECO:0000259" key="4">
    <source>
        <dbReference type="PROSITE" id="PS50961"/>
    </source>
</evidence>
<dbReference type="InParanoid" id="A0A3Q1JJ06"/>
<reference evidence="6" key="1">
    <citation type="submission" date="2021-04" db="EMBL/GenBank/DDBJ databases">
        <authorList>
            <consortium name="Wellcome Sanger Institute Data Sharing"/>
        </authorList>
    </citation>
    <scope>NUCLEOTIDE SEQUENCE [LARGE SCALE GENOMIC DNA]</scope>
</reference>
<dbReference type="STRING" id="64144.ENSATEP00000030734"/>
<dbReference type="GO" id="GO:0005634">
    <property type="term" value="C:nucleus"/>
    <property type="evidence" value="ECO:0007669"/>
    <property type="project" value="TreeGrafter"/>
</dbReference>
<dbReference type="InterPro" id="IPR036388">
    <property type="entry name" value="WH-like_DNA-bd_sf"/>
</dbReference>
<name>A0A3Q1JJ06_ANATE</name>
<reference evidence="6" key="2">
    <citation type="submission" date="2025-08" db="UniProtKB">
        <authorList>
            <consortium name="Ensembl"/>
        </authorList>
    </citation>
    <scope>IDENTIFICATION</scope>
</reference>
<evidence type="ECO:0000313" key="7">
    <source>
        <dbReference type="Proteomes" id="UP000265040"/>
    </source>
</evidence>
<evidence type="ECO:0000256" key="1">
    <source>
        <dbReference type="ARBA" id="ARBA00022884"/>
    </source>
</evidence>
<dbReference type="AlphaFoldDB" id="A0A3Q1JJ06"/>
<feature type="compositionally biased region" description="Basic and acidic residues" evidence="3">
    <location>
        <begin position="226"/>
        <end position="238"/>
    </location>
</feature>
<dbReference type="RefSeq" id="XP_026230874.1">
    <property type="nucleotide sequence ID" value="XM_026375089.1"/>
</dbReference>
<proteinExistence type="predicted"/>
<dbReference type="GeneID" id="113172220"/>
<feature type="region of interest" description="Disordered" evidence="3">
    <location>
        <begin position="226"/>
        <end position="266"/>
    </location>
</feature>
<dbReference type="PANTHER" id="PTHR22792:SF61">
    <property type="entry name" value="LA RIBONUCLEOPROTEIN DOMAIN FAMILY MEMBER 6"/>
    <property type="match status" value="1"/>
</dbReference>
<dbReference type="OrthoDB" id="435402at2759"/>